<keyword evidence="3" id="KW-1185">Reference proteome</keyword>
<dbReference type="AlphaFoldDB" id="A0A2T4IID7"/>
<feature type="transmembrane region" description="Helical" evidence="1">
    <location>
        <begin position="117"/>
        <end position="137"/>
    </location>
</feature>
<evidence type="ECO:0000313" key="3">
    <source>
        <dbReference type="Proteomes" id="UP000241193"/>
    </source>
</evidence>
<dbReference type="Proteomes" id="UP000241193">
    <property type="component" value="Unassembled WGS sequence"/>
</dbReference>
<reference evidence="2 3" key="1">
    <citation type="submission" date="2018-03" db="EMBL/GenBank/DDBJ databases">
        <authorList>
            <person name="Keele B.F."/>
        </authorList>
    </citation>
    <scope>NUCLEOTIDE SEQUENCE [LARGE SCALE GENOMIC DNA]</scope>
    <source>
        <strain evidence="2 3">D20</strain>
    </source>
</reference>
<reference evidence="2 3" key="2">
    <citation type="submission" date="2018-04" db="EMBL/GenBank/DDBJ databases">
        <title>Thauera lacus sp. nov., isolated from an saline lake in Inner Mongolia, China.</title>
        <authorList>
            <person name="Liang Q.-Y."/>
        </authorList>
    </citation>
    <scope>NUCLEOTIDE SEQUENCE [LARGE SCALE GENOMIC DNA]</scope>
    <source>
        <strain evidence="2 3">D20</strain>
    </source>
</reference>
<dbReference type="RefSeq" id="WP_107492017.1">
    <property type="nucleotide sequence ID" value="NZ_PZKC01000002.1"/>
</dbReference>
<organism evidence="2 3">
    <name type="scientific">Pseudothauera lacus</name>
    <dbReference type="NCBI Taxonomy" id="2136175"/>
    <lineage>
        <taxon>Bacteria</taxon>
        <taxon>Pseudomonadati</taxon>
        <taxon>Pseudomonadota</taxon>
        <taxon>Betaproteobacteria</taxon>
        <taxon>Rhodocyclales</taxon>
        <taxon>Zoogloeaceae</taxon>
        <taxon>Pseudothauera</taxon>
    </lineage>
</organism>
<proteinExistence type="predicted"/>
<evidence type="ECO:0000256" key="1">
    <source>
        <dbReference type="SAM" id="Phobius"/>
    </source>
</evidence>
<dbReference type="EMBL" id="PZKC01000002">
    <property type="protein sequence ID" value="PTD97496.1"/>
    <property type="molecule type" value="Genomic_DNA"/>
</dbReference>
<keyword evidence="1" id="KW-1133">Transmembrane helix</keyword>
<protein>
    <submittedName>
        <fullName evidence="2">Uncharacterized protein</fullName>
    </submittedName>
</protein>
<keyword evidence="1" id="KW-0472">Membrane</keyword>
<dbReference type="OrthoDB" id="5293851at2"/>
<name>A0A2T4IID7_9RHOO</name>
<accession>A0A2T4IID7</accession>
<feature type="transmembrane region" description="Helical" evidence="1">
    <location>
        <begin position="143"/>
        <end position="163"/>
    </location>
</feature>
<sequence>MAIATPLSARRVALVAALLALAALAWLKPLDQLAERYAEAGMKRAVASFATARALNAVISVVQGTEVSGSLVVGITLTPGQVLDPLNQLVEQFSTLMLAASVAFGMQLLLMKIGASWAISLVLSAAAAWLAWLVLCARPPPRWLLRGFVALLLVRFIVPLASLGSEAAYHLFMADEYQARQASLEQVDQGLLSVQGSEGSGGVWELGRQVDRLKGAIAQLKDTADRIVDDVVRIIVVFVLQTLVLPLLVMWVLLRVGRGLVTAGGEWR</sequence>
<keyword evidence="1" id="KW-0812">Transmembrane</keyword>
<comment type="caution">
    <text evidence="2">The sequence shown here is derived from an EMBL/GenBank/DDBJ whole genome shotgun (WGS) entry which is preliminary data.</text>
</comment>
<gene>
    <name evidence="2" type="ORF">C8261_02090</name>
</gene>
<evidence type="ECO:0000313" key="2">
    <source>
        <dbReference type="EMBL" id="PTD97496.1"/>
    </source>
</evidence>
<feature type="transmembrane region" description="Helical" evidence="1">
    <location>
        <begin position="231"/>
        <end position="254"/>
    </location>
</feature>